<sequence length="562" mass="59220">MTRARFPGSRSPTMFDSRRTLRALDWCRVVLGTLWAFVASGLSGTAFAVPLADDPPVASSPTADARRLSEAFRAAARKIGPSVVSICLETEATRPRNGSGAVVSTTPQPKVRGETAEGGSGILIAPEGWILTNAHVIDGSGPIMVTLADGRRRLVQEVRRDILADLAVMRIEAEGLQVAEWGDSQHLEVGDWVLAVGQPFGLTGTVTAGIVSGTGRALKPDGPEDFLQTDAAINPGNSGGPLIDLEGRVVGIATAIKTRAGGAEGVGLAVPAHRARRVAHDLIAYGEVRRGWVGLNVSRADPDLAEALGYPGAWIVTALTRDGPAAQAGIRRGDLIVALDDQPLASLGPLQERIEASLPPHPPLRLTLIRSLDPLTLNASESRSKVLPQRLTVELQPIPAPAAIRPILERDAPPPRLSDASSRIPNSSPRSAPTPGIPGIAARPAPTETRRSPTRFPTLGLRLAEPDSVEARGLIGHNSLDDPNTPLPGPVVVGVTPDGPADRGGLELGMVLTDLGNRRIHRLADLHAALLEHENGGDFVVRILKRGKPELRILVDVPGLSR</sequence>
<dbReference type="STRING" id="575540.Isop_0620"/>
<dbReference type="Pfam" id="PF17820">
    <property type="entry name" value="PDZ_6"/>
    <property type="match status" value="1"/>
</dbReference>
<dbReference type="HOGENOM" id="CLU_020120_1_0_0"/>
<organism evidence="5 6">
    <name type="scientific">Isosphaera pallida (strain ATCC 43644 / DSM 9630 / IS1B)</name>
    <dbReference type="NCBI Taxonomy" id="575540"/>
    <lineage>
        <taxon>Bacteria</taxon>
        <taxon>Pseudomonadati</taxon>
        <taxon>Planctomycetota</taxon>
        <taxon>Planctomycetia</taxon>
        <taxon>Isosphaerales</taxon>
        <taxon>Isosphaeraceae</taxon>
        <taxon>Isosphaera</taxon>
    </lineage>
</organism>
<dbReference type="InParanoid" id="E8R0M7"/>
<dbReference type="InterPro" id="IPR001940">
    <property type="entry name" value="Peptidase_S1C"/>
</dbReference>
<keyword evidence="1" id="KW-0645">Protease</keyword>
<name>E8R0M7_ISOPI</name>
<dbReference type="SMART" id="SM00228">
    <property type="entry name" value="PDZ"/>
    <property type="match status" value="2"/>
</dbReference>
<evidence type="ECO:0000256" key="2">
    <source>
        <dbReference type="ARBA" id="ARBA00022801"/>
    </source>
</evidence>
<dbReference type="Pfam" id="PF13180">
    <property type="entry name" value="PDZ_2"/>
    <property type="match status" value="1"/>
</dbReference>
<keyword evidence="2" id="KW-0378">Hydrolase</keyword>
<dbReference type="InterPro" id="IPR009003">
    <property type="entry name" value="Peptidase_S1_PA"/>
</dbReference>
<dbReference type="PRINTS" id="PR00834">
    <property type="entry name" value="PROTEASES2C"/>
</dbReference>
<dbReference type="RefSeq" id="WP_013563501.1">
    <property type="nucleotide sequence ID" value="NC_014962.1"/>
</dbReference>
<dbReference type="GO" id="GO:0006508">
    <property type="term" value="P:proteolysis"/>
    <property type="evidence" value="ECO:0007669"/>
    <property type="project" value="UniProtKB-KW"/>
</dbReference>
<dbReference type="InterPro" id="IPR036034">
    <property type="entry name" value="PDZ_sf"/>
</dbReference>
<dbReference type="KEGG" id="ipa:Isop_0620"/>
<dbReference type="eggNOG" id="COG0265">
    <property type="taxonomic scope" value="Bacteria"/>
</dbReference>
<dbReference type="SUPFAM" id="SSF50156">
    <property type="entry name" value="PDZ domain-like"/>
    <property type="match status" value="2"/>
</dbReference>
<feature type="region of interest" description="Disordered" evidence="3">
    <location>
        <begin position="96"/>
        <end position="117"/>
    </location>
</feature>
<dbReference type="InterPro" id="IPR001478">
    <property type="entry name" value="PDZ"/>
</dbReference>
<feature type="domain" description="PDZ" evidence="4">
    <location>
        <begin position="282"/>
        <end position="347"/>
    </location>
</feature>
<evidence type="ECO:0000256" key="1">
    <source>
        <dbReference type="ARBA" id="ARBA00022670"/>
    </source>
</evidence>
<feature type="compositionally biased region" description="Polar residues" evidence="3">
    <location>
        <begin position="419"/>
        <end position="431"/>
    </location>
</feature>
<dbReference type="Proteomes" id="UP000008631">
    <property type="component" value="Chromosome"/>
</dbReference>
<dbReference type="InterPro" id="IPR041489">
    <property type="entry name" value="PDZ_6"/>
</dbReference>
<feature type="compositionally biased region" description="Low complexity" evidence="3">
    <location>
        <begin position="433"/>
        <end position="447"/>
    </location>
</feature>
<dbReference type="GO" id="GO:0004252">
    <property type="term" value="F:serine-type endopeptidase activity"/>
    <property type="evidence" value="ECO:0007669"/>
    <property type="project" value="InterPro"/>
</dbReference>
<evidence type="ECO:0000259" key="4">
    <source>
        <dbReference type="PROSITE" id="PS50106"/>
    </source>
</evidence>
<proteinExistence type="predicted"/>
<accession>E8R0M7</accession>
<gene>
    <name evidence="5" type="ordered locus">Isop_0620</name>
</gene>
<evidence type="ECO:0000313" key="6">
    <source>
        <dbReference type="Proteomes" id="UP000008631"/>
    </source>
</evidence>
<dbReference type="AlphaFoldDB" id="E8R0M7"/>
<reference evidence="5 6" key="2">
    <citation type="journal article" date="2011" name="Stand. Genomic Sci.">
        <title>Complete genome sequence of Isosphaera pallida type strain (IS1B).</title>
        <authorList>
            <consortium name="US DOE Joint Genome Institute (JGI-PGF)"/>
            <person name="Goker M."/>
            <person name="Cleland D."/>
            <person name="Saunders E."/>
            <person name="Lapidus A."/>
            <person name="Nolan M."/>
            <person name="Lucas S."/>
            <person name="Hammon N."/>
            <person name="Deshpande S."/>
            <person name="Cheng J.F."/>
            <person name="Tapia R."/>
            <person name="Han C."/>
            <person name="Goodwin L."/>
            <person name="Pitluck S."/>
            <person name="Liolios K."/>
            <person name="Pagani I."/>
            <person name="Ivanova N."/>
            <person name="Mavromatis K."/>
            <person name="Pati A."/>
            <person name="Chen A."/>
            <person name="Palaniappan K."/>
            <person name="Land M."/>
            <person name="Hauser L."/>
            <person name="Chang Y.J."/>
            <person name="Jeffries C.D."/>
            <person name="Detter J.C."/>
            <person name="Beck B."/>
            <person name="Woyke T."/>
            <person name="Bristow J."/>
            <person name="Eisen J.A."/>
            <person name="Markowitz V."/>
            <person name="Hugenholtz P."/>
            <person name="Kyrpides N.C."/>
            <person name="Klenk H.P."/>
        </authorList>
    </citation>
    <scope>NUCLEOTIDE SEQUENCE [LARGE SCALE GENOMIC DNA]</scope>
    <source>
        <strain evidence="6">ATCC 43644 / DSM 9630 / IS1B</strain>
    </source>
</reference>
<feature type="region of interest" description="Disordered" evidence="3">
    <location>
        <begin position="404"/>
        <end position="459"/>
    </location>
</feature>
<dbReference type="InterPro" id="IPR051201">
    <property type="entry name" value="Chloro_Bact_Ser_Proteases"/>
</dbReference>
<dbReference type="SUPFAM" id="SSF50494">
    <property type="entry name" value="Trypsin-like serine proteases"/>
    <property type="match status" value="1"/>
</dbReference>
<reference key="1">
    <citation type="submission" date="2010-11" db="EMBL/GenBank/DDBJ databases">
        <title>The complete sequence of chromosome of Isophaera pallida ATCC 43644.</title>
        <authorList>
            <consortium name="US DOE Joint Genome Institute (JGI-PGF)"/>
            <person name="Lucas S."/>
            <person name="Copeland A."/>
            <person name="Lapidus A."/>
            <person name="Bruce D."/>
            <person name="Goodwin L."/>
            <person name="Pitluck S."/>
            <person name="Kyrpides N."/>
            <person name="Mavromatis K."/>
            <person name="Pagani I."/>
            <person name="Ivanova N."/>
            <person name="Saunders E."/>
            <person name="Brettin T."/>
            <person name="Detter J.C."/>
            <person name="Han C."/>
            <person name="Tapia R."/>
            <person name="Land M."/>
            <person name="Hauser L."/>
            <person name="Markowitz V."/>
            <person name="Cheng J.-F."/>
            <person name="Hugenholtz P."/>
            <person name="Woyke T."/>
            <person name="Wu D."/>
            <person name="Eisen J.A."/>
        </authorList>
    </citation>
    <scope>NUCLEOTIDE SEQUENCE</scope>
    <source>
        <strain>ATCC 43644</strain>
    </source>
</reference>
<evidence type="ECO:0000256" key="3">
    <source>
        <dbReference type="SAM" id="MobiDB-lite"/>
    </source>
</evidence>
<dbReference type="Gene3D" id="2.30.42.10">
    <property type="match status" value="2"/>
</dbReference>
<dbReference type="PROSITE" id="PS50106">
    <property type="entry name" value="PDZ"/>
    <property type="match status" value="1"/>
</dbReference>
<protein>
    <submittedName>
        <fullName evidence="5">Peptidase S1 and S6 chymotrypsin/Hap</fullName>
    </submittedName>
</protein>
<dbReference type="EMBL" id="CP002353">
    <property type="protein sequence ID" value="ADV61212.1"/>
    <property type="molecule type" value="Genomic_DNA"/>
</dbReference>
<keyword evidence="6" id="KW-1185">Reference proteome</keyword>
<dbReference type="PANTHER" id="PTHR43343">
    <property type="entry name" value="PEPTIDASE S12"/>
    <property type="match status" value="1"/>
</dbReference>
<dbReference type="Pfam" id="PF13365">
    <property type="entry name" value="Trypsin_2"/>
    <property type="match status" value="1"/>
</dbReference>
<dbReference type="Gene3D" id="2.40.10.120">
    <property type="match status" value="1"/>
</dbReference>
<dbReference type="OrthoDB" id="248175at2"/>
<evidence type="ECO:0000313" key="5">
    <source>
        <dbReference type="EMBL" id="ADV61212.1"/>
    </source>
</evidence>
<dbReference type="PANTHER" id="PTHR43343:SF3">
    <property type="entry name" value="PROTEASE DO-LIKE 8, CHLOROPLASTIC"/>
    <property type="match status" value="1"/>
</dbReference>